<dbReference type="PIRSF" id="PIRSF038972">
    <property type="entry name" value="Trm12"/>
    <property type="match status" value="1"/>
</dbReference>
<reference evidence="5" key="2">
    <citation type="submission" date="2023-06" db="EMBL/GenBank/DDBJ databases">
        <authorList>
            <consortium name="Lawrence Berkeley National Laboratory"/>
            <person name="Mondo S.J."/>
            <person name="Hensen N."/>
            <person name="Bonometti L."/>
            <person name="Westerberg I."/>
            <person name="Brannstrom I.O."/>
            <person name="Guillou S."/>
            <person name="Cros-Aarteil S."/>
            <person name="Calhoun S."/>
            <person name="Haridas S."/>
            <person name="Kuo A."/>
            <person name="Pangilinan J."/>
            <person name="Riley R."/>
            <person name="Labutti K."/>
            <person name="Andreopoulos B."/>
            <person name="Lipzen A."/>
            <person name="Chen C."/>
            <person name="Yanf M."/>
            <person name="Daum C."/>
            <person name="Ng V."/>
            <person name="Clum A."/>
            <person name="Steindorff A."/>
            <person name="Ohm R."/>
            <person name="Martin F."/>
            <person name="Silar P."/>
            <person name="Natvig D."/>
            <person name="Lalanne C."/>
            <person name="Gautier V."/>
            <person name="Ament-Velasquez S.L."/>
            <person name="Kruys A."/>
            <person name="Hutchinson M.I."/>
            <person name="Powell A.J."/>
            <person name="Barry K."/>
            <person name="Miller A.N."/>
            <person name="Grigoriev I.V."/>
            <person name="Debuchy R."/>
            <person name="Gladieux P."/>
            <person name="Thoren M.H."/>
            <person name="Johannesson H."/>
        </authorList>
    </citation>
    <scope>NUCLEOTIDE SEQUENCE</scope>
    <source>
        <strain evidence="5">PSN324</strain>
    </source>
</reference>
<dbReference type="GO" id="GO:0030488">
    <property type="term" value="P:tRNA methylation"/>
    <property type="evidence" value="ECO:0007669"/>
    <property type="project" value="TreeGrafter"/>
</dbReference>
<dbReference type="PROSITE" id="PS51684">
    <property type="entry name" value="SAM_MT_TRM5_TYW2"/>
    <property type="match status" value="1"/>
</dbReference>
<feature type="region of interest" description="Disordered" evidence="3">
    <location>
        <begin position="1"/>
        <end position="39"/>
    </location>
</feature>
<keyword evidence="2" id="KW-0949">S-adenosyl-L-methionine</keyword>
<proteinExistence type="inferred from homology"/>
<dbReference type="InterPro" id="IPR026274">
    <property type="entry name" value="tRNA_wybutosine_synth_prot_2"/>
</dbReference>
<name>A0AAV9I012_9PEZI</name>
<evidence type="ECO:0000256" key="3">
    <source>
        <dbReference type="SAM" id="MobiDB-lite"/>
    </source>
</evidence>
<dbReference type="GO" id="GO:0102522">
    <property type="term" value="F:tRNA 4-demethylwyosine alpha-amino-alpha-carboxypropyltransferase activity"/>
    <property type="evidence" value="ECO:0007669"/>
    <property type="project" value="UniProtKB-EC"/>
</dbReference>
<keyword evidence="2" id="KW-0808">Transferase</keyword>
<evidence type="ECO:0000256" key="1">
    <source>
        <dbReference type="ARBA" id="ARBA00049400"/>
    </source>
</evidence>
<dbReference type="SUPFAM" id="SSF53335">
    <property type="entry name" value="S-adenosyl-L-methionine-dependent methyltransferases"/>
    <property type="match status" value="1"/>
</dbReference>
<evidence type="ECO:0000313" key="6">
    <source>
        <dbReference type="Proteomes" id="UP001321749"/>
    </source>
</evidence>
<accession>A0AAV9I012</accession>
<feature type="domain" description="SAM-dependent methyltransferase TRM5/TYW2-type" evidence="4">
    <location>
        <begin position="134"/>
        <end position="468"/>
    </location>
</feature>
<dbReference type="Proteomes" id="UP001321749">
    <property type="component" value="Unassembled WGS sequence"/>
</dbReference>
<comment type="catalytic activity">
    <reaction evidence="1">
        <text>4-demethylwyosine(37) in tRNA(Phe) + S-adenosyl-L-methionine = 4-demethyl-7-[(3S)-3-amino-3-carboxypropyl]wyosine(37) in tRNA(Phe) + S-methyl-5'-thioadenosine + H(+)</text>
        <dbReference type="Rhea" id="RHEA:36355"/>
        <dbReference type="Rhea" id="RHEA-COMP:10164"/>
        <dbReference type="Rhea" id="RHEA-COMP:10378"/>
        <dbReference type="ChEBI" id="CHEBI:15378"/>
        <dbReference type="ChEBI" id="CHEBI:17509"/>
        <dbReference type="ChEBI" id="CHEBI:59789"/>
        <dbReference type="ChEBI" id="CHEBI:64315"/>
        <dbReference type="ChEBI" id="CHEBI:73550"/>
        <dbReference type="EC" id="2.5.1.114"/>
    </reaction>
</comment>
<feature type="region of interest" description="Disordered" evidence="3">
    <location>
        <begin position="233"/>
        <end position="253"/>
    </location>
</feature>
<comment type="caution">
    <text evidence="5">The sequence shown here is derived from an EMBL/GenBank/DDBJ whole genome shotgun (WGS) entry which is preliminary data.</text>
</comment>
<comment type="function">
    <text evidence="2">S-adenosyl-L-methionine-dependent transferase that acts as a component of the wybutosine biosynthesis pathway. Wybutosine is a hyper modified guanosine with a tricyclic base found at the 3'-position adjacent to the anticodon of eukaryotic phenylalanine tRNA. Catalyzes the transfer of the alpha-amino-alpha-carboxypropyl (acp) group from S-adenosyl-L-methionine to the C-7 position of 4-demethylwyosine (imG-14) to produce wybutosine-86.</text>
</comment>
<dbReference type="Gene3D" id="3.40.50.150">
    <property type="entry name" value="Vaccinia Virus protein VP39"/>
    <property type="match status" value="1"/>
</dbReference>
<feature type="compositionally biased region" description="Basic and acidic residues" evidence="3">
    <location>
        <begin position="18"/>
        <end position="27"/>
    </location>
</feature>
<dbReference type="GO" id="GO:0008757">
    <property type="term" value="F:S-adenosylmethionine-dependent methyltransferase activity"/>
    <property type="evidence" value="ECO:0007669"/>
    <property type="project" value="InterPro"/>
</dbReference>
<dbReference type="PANTHER" id="PTHR23245">
    <property type="entry name" value="TRNA METHYLTRANSFERASE"/>
    <property type="match status" value="1"/>
</dbReference>
<feature type="region of interest" description="Disordered" evidence="3">
    <location>
        <begin position="158"/>
        <end position="182"/>
    </location>
</feature>
<keyword evidence="2" id="KW-0963">Cytoplasm</keyword>
<protein>
    <recommendedName>
        <fullName evidence="2">tRNA wybutosine-synthesizing protein 2</fullName>
        <shortName evidence="2">tRNA-yW-synthesizing protein 2</shortName>
    </recommendedName>
    <alternativeName>
        <fullName evidence="2">tRNA(Phe) (4-demethylwyosine(37)-C(7)) aminocarboxypropyltransferase</fullName>
    </alternativeName>
</protein>
<reference evidence="5" key="1">
    <citation type="journal article" date="2023" name="Mol. Phylogenet. Evol.">
        <title>Genome-scale phylogeny and comparative genomics of the fungal order Sordariales.</title>
        <authorList>
            <person name="Hensen N."/>
            <person name="Bonometti L."/>
            <person name="Westerberg I."/>
            <person name="Brannstrom I.O."/>
            <person name="Guillou S."/>
            <person name="Cros-Aarteil S."/>
            <person name="Calhoun S."/>
            <person name="Haridas S."/>
            <person name="Kuo A."/>
            <person name="Mondo S."/>
            <person name="Pangilinan J."/>
            <person name="Riley R."/>
            <person name="LaButti K."/>
            <person name="Andreopoulos B."/>
            <person name="Lipzen A."/>
            <person name="Chen C."/>
            <person name="Yan M."/>
            <person name="Daum C."/>
            <person name="Ng V."/>
            <person name="Clum A."/>
            <person name="Steindorff A."/>
            <person name="Ohm R.A."/>
            <person name="Martin F."/>
            <person name="Silar P."/>
            <person name="Natvig D.O."/>
            <person name="Lalanne C."/>
            <person name="Gautier V."/>
            <person name="Ament-Velasquez S.L."/>
            <person name="Kruys A."/>
            <person name="Hutchinson M.I."/>
            <person name="Powell A.J."/>
            <person name="Barry K."/>
            <person name="Miller A.N."/>
            <person name="Grigoriev I.V."/>
            <person name="Debuchy R."/>
            <person name="Gladieux P."/>
            <person name="Hiltunen Thoren M."/>
            <person name="Johannesson H."/>
        </authorList>
    </citation>
    <scope>NUCLEOTIDE SEQUENCE</scope>
    <source>
        <strain evidence="5">PSN324</strain>
    </source>
</reference>
<evidence type="ECO:0000256" key="2">
    <source>
        <dbReference type="PIRNR" id="PIRNR038972"/>
    </source>
</evidence>
<dbReference type="GO" id="GO:0008175">
    <property type="term" value="F:tRNA methyltransferase activity"/>
    <property type="evidence" value="ECO:0007669"/>
    <property type="project" value="TreeGrafter"/>
</dbReference>
<dbReference type="PANTHER" id="PTHR23245:SF25">
    <property type="entry name" value="TRNA WYBUTOSINE-SYNTHESIZING PROTEIN 2 HOMOLOG"/>
    <property type="match status" value="1"/>
</dbReference>
<feature type="compositionally biased region" description="Pro residues" evidence="3">
    <location>
        <begin position="1"/>
        <end position="15"/>
    </location>
</feature>
<dbReference type="InterPro" id="IPR030382">
    <property type="entry name" value="MeTrfase_TRM5/TYW2"/>
</dbReference>
<gene>
    <name evidence="5" type="ORF">QBC42DRAFT_193774</name>
</gene>
<dbReference type="InterPro" id="IPR029063">
    <property type="entry name" value="SAM-dependent_MTases_sf"/>
</dbReference>
<dbReference type="GO" id="GO:0031591">
    <property type="term" value="P:wybutosine biosynthetic process"/>
    <property type="evidence" value="ECO:0007669"/>
    <property type="project" value="InterPro"/>
</dbReference>
<comment type="subcellular location">
    <subcellularLocation>
        <location evidence="2">Cytoplasm</location>
    </subcellularLocation>
</comment>
<dbReference type="EMBL" id="MU864935">
    <property type="protein sequence ID" value="KAK4465953.1"/>
    <property type="molecule type" value="Genomic_DNA"/>
</dbReference>
<comment type="pathway">
    <text evidence="2">tRNA modification; wybutosine-tRNA(Phe) biosynthesis.</text>
</comment>
<evidence type="ECO:0000259" key="4">
    <source>
        <dbReference type="PROSITE" id="PS51684"/>
    </source>
</evidence>
<keyword evidence="2" id="KW-0819">tRNA processing</keyword>
<dbReference type="GO" id="GO:0005737">
    <property type="term" value="C:cytoplasm"/>
    <property type="evidence" value="ECO:0007669"/>
    <property type="project" value="UniProtKB-SubCell"/>
</dbReference>
<keyword evidence="6" id="KW-1185">Reference proteome</keyword>
<feature type="region of interest" description="Disordered" evidence="3">
    <location>
        <begin position="314"/>
        <end position="339"/>
    </location>
</feature>
<organism evidence="5 6">
    <name type="scientific">Cladorrhinum samala</name>
    <dbReference type="NCBI Taxonomy" id="585594"/>
    <lineage>
        <taxon>Eukaryota</taxon>
        <taxon>Fungi</taxon>
        <taxon>Dikarya</taxon>
        <taxon>Ascomycota</taxon>
        <taxon>Pezizomycotina</taxon>
        <taxon>Sordariomycetes</taxon>
        <taxon>Sordariomycetidae</taxon>
        <taxon>Sordariales</taxon>
        <taxon>Podosporaceae</taxon>
        <taxon>Cladorrhinum</taxon>
    </lineage>
</organism>
<feature type="compositionally biased region" description="Acidic residues" evidence="3">
    <location>
        <begin position="162"/>
        <end position="175"/>
    </location>
</feature>
<comment type="similarity">
    <text evidence="2">Belongs to the class I-like SAM-binding methyltransferase superfamily. TRM5/TYW2 family.</text>
</comment>
<evidence type="ECO:0000313" key="5">
    <source>
        <dbReference type="EMBL" id="KAK4465953.1"/>
    </source>
</evidence>
<sequence length="469" mass="51675">MSTAPSPPPPPPPPTSTDAHHQSEKPKRPPKPKAESPISKAISSWLDTLPAALLDQVSQQVFSSSCSSTLSSSSSPSELIKPLLLSTAPKRWVIYRPLLLLPSGSFSSSPQWKLLLSLLTREQSTALWRSIVSSPIFEKEKVTHLAINDPIPAFIKEKEEKDQEEEEEEEEEEENNFNNVLRSPTNLTPLYGTTGVKFEDLWVSTRQNGLTQVWAPLYTMFSRGNVKEKARVLGGNTAGPPPSTSPLTSTQNTEVRPEYAVDLYAGIGYFAFSYAKLGYRVLCWELNPHSVEGLRRGALANNFSVRVVSSPEELSKPTGELGLESPNGEGGEQKQQKQQQQIVVFLEDNKEAARRIRELGIGKAAAAVRHVNAGFLPTSQGVWREGFEIVRAGLVGGKAQVEEEKAWLHLHENVGAEDIENRRKEVEGMFKAWAGETGAVETGVEHVELVKTFAPGVWHVVFDVLVRTG</sequence>
<dbReference type="AlphaFoldDB" id="A0AAV9I012"/>